<name>A0ABD5S2I4_9EURY</name>
<keyword evidence="3" id="KW-0808">Transferase</keyword>
<feature type="transmembrane region" description="Helical" evidence="1">
    <location>
        <begin position="146"/>
        <end position="166"/>
    </location>
</feature>
<keyword evidence="4" id="KW-1185">Reference proteome</keyword>
<comment type="caution">
    <text evidence="3">The sequence shown here is derived from an EMBL/GenBank/DDBJ whole genome shotgun (WGS) entry which is preliminary data.</text>
</comment>
<feature type="transmembrane region" description="Helical" evidence="1">
    <location>
        <begin position="103"/>
        <end position="126"/>
    </location>
</feature>
<keyword evidence="1" id="KW-0472">Membrane</keyword>
<dbReference type="Proteomes" id="UP001596328">
    <property type="component" value="Unassembled WGS sequence"/>
</dbReference>
<evidence type="ECO:0000256" key="1">
    <source>
        <dbReference type="SAM" id="Phobius"/>
    </source>
</evidence>
<feature type="non-terminal residue" evidence="3">
    <location>
        <position position="188"/>
    </location>
</feature>
<dbReference type="InterPro" id="IPR031621">
    <property type="entry name" value="HisKA_7TM"/>
</dbReference>
<feature type="transmembrane region" description="Helical" evidence="1">
    <location>
        <begin position="6"/>
        <end position="25"/>
    </location>
</feature>
<accession>A0ABD5S2I4</accession>
<feature type="transmembrane region" description="Helical" evidence="1">
    <location>
        <begin position="37"/>
        <end position="66"/>
    </location>
</feature>
<feature type="transmembrane region" description="Helical" evidence="1">
    <location>
        <begin position="72"/>
        <end position="91"/>
    </location>
</feature>
<evidence type="ECO:0000313" key="3">
    <source>
        <dbReference type="EMBL" id="MFC6725463.1"/>
    </source>
</evidence>
<evidence type="ECO:0000313" key="4">
    <source>
        <dbReference type="Proteomes" id="UP001596328"/>
    </source>
</evidence>
<feature type="domain" description="Histidine kinase N-terminal 7TM region" evidence="2">
    <location>
        <begin position="11"/>
        <end position="188"/>
    </location>
</feature>
<dbReference type="GO" id="GO:0016301">
    <property type="term" value="F:kinase activity"/>
    <property type="evidence" value="ECO:0007669"/>
    <property type="project" value="UniProtKB-KW"/>
</dbReference>
<sequence>MALQFTPYTPLLVLAGLISSALAAYGWRLRSAAEARWFALLTGAAAAWSFGYAIELSATTLGAVLFWERLVWAAYALVVAGLLLFSLEFAGYESSVTRRTLPLFFLPSALTIGMVFTTGTHGLVWSGAELVDAGGFVALRYGNVGAWYWVETAYGFGVCLFAVGLFSRRALGRRDLYRKQSLVMATGV</sequence>
<dbReference type="AlphaFoldDB" id="A0ABD5S2I4"/>
<dbReference type="EMBL" id="JBHSWU010000539">
    <property type="protein sequence ID" value="MFC6725463.1"/>
    <property type="molecule type" value="Genomic_DNA"/>
</dbReference>
<gene>
    <name evidence="3" type="ORF">ACFQE1_14010</name>
</gene>
<protein>
    <submittedName>
        <fullName evidence="3">Histidine kinase N-terminal 7TM domain-containing protein</fullName>
    </submittedName>
</protein>
<organism evidence="3 4">
    <name type="scientific">Halobium palmae</name>
    <dbReference type="NCBI Taxonomy" id="1776492"/>
    <lineage>
        <taxon>Archaea</taxon>
        <taxon>Methanobacteriati</taxon>
        <taxon>Methanobacteriota</taxon>
        <taxon>Stenosarchaea group</taxon>
        <taxon>Halobacteria</taxon>
        <taxon>Halobacteriales</taxon>
        <taxon>Haloferacaceae</taxon>
        <taxon>Halobium</taxon>
    </lineage>
</organism>
<keyword evidence="1" id="KW-0812">Transmembrane</keyword>
<proteinExistence type="predicted"/>
<keyword evidence="1" id="KW-1133">Transmembrane helix</keyword>
<reference evidence="3 4" key="1">
    <citation type="journal article" date="2019" name="Int. J. Syst. Evol. Microbiol.">
        <title>The Global Catalogue of Microorganisms (GCM) 10K type strain sequencing project: providing services to taxonomists for standard genome sequencing and annotation.</title>
        <authorList>
            <consortium name="The Broad Institute Genomics Platform"/>
            <consortium name="The Broad Institute Genome Sequencing Center for Infectious Disease"/>
            <person name="Wu L."/>
            <person name="Ma J."/>
        </authorList>
    </citation>
    <scope>NUCLEOTIDE SEQUENCE [LARGE SCALE GENOMIC DNA]</scope>
    <source>
        <strain evidence="3 4">NBRC 111368</strain>
    </source>
</reference>
<dbReference type="Pfam" id="PF16927">
    <property type="entry name" value="HisKA_7TM"/>
    <property type="match status" value="1"/>
</dbReference>
<keyword evidence="3" id="KW-0418">Kinase</keyword>
<evidence type="ECO:0000259" key="2">
    <source>
        <dbReference type="Pfam" id="PF16927"/>
    </source>
</evidence>